<reference evidence="10" key="1">
    <citation type="submission" date="2015-12" db="EMBL/GenBank/DDBJ databases">
        <title>De novo transcriptome assembly of four potential Pierce s Disease insect vectors from Arizona vineyards.</title>
        <authorList>
            <person name="Tassone E.E."/>
        </authorList>
    </citation>
    <scope>NUCLEOTIDE SEQUENCE</scope>
</reference>
<feature type="domain" description="C2H2-type" evidence="9">
    <location>
        <begin position="233"/>
        <end position="260"/>
    </location>
</feature>
<dbReference type="PROSITE" id="PS00028">
    <property type="entry name" value="ZINC_FINGER_C2H2_1"/>
    <property type="match status" value="8"/>
</dbReference>
<dbReference type="EMBL" id="GEDC01028057">
    <property type="protein sequence ID" value="JAS09241.1"/>
    <property type="molecule type" value="Transcribed_RNA"/>
</dbReference>
<dbReference type="FunFam" id="3.30.160.60:FF:003017">
    <property type="entry name" value="Si:cabz01054396.2"/>
    <property type="match status" value="1"/>
</dbReference>
<feature type="domain" description="C2H2-type" evidence="9">
    <location>
        <begin position="87"/>
        <end position="115"/>
    </location>
</feature>
<keyword evidence="7" id="KW-0539">Nucleus</keyword>
<dbReference type="PANTHER" id="PTHR24409">
    <property type="entry name" value="ZINC FINGER PROTEIN 142"/>
    <property type="match status" value="1"/>
</dbReference>
<accession>A0A1B6C6W4</accession>
<dbReference type="FunFam" id="3.30.160.60:FF:000446">
    <property type="entry name" value="Zinc finger protein"/>
    <property type="match status" value="2"/>
</dbReference>
<evidence type="ECO:0000256" key="3">
    <source>
        <dbReference type="ARBA" id="ARBA00022723"/>
    </source>
</evidence>
<feature type="domain" description="C2H2-type" evidence="9">
    <location>
        <begin position="205"/>
        <end position="233"/>
    </location>
</feature>
<feature type="domain" description="C2H2-type" evidence="9">
    <location>
        <begin position="261"/>
        <end position="288"/>
    </location>
</feature>
<sequence length="342" mass="39178">VSLISNEAGPSGLQKDFLNMDGVIGTSSQRGCLPVIGSTQDVDIQETECTNKNQSDELIVCQICGKFFKTTFWFGKHMKNHVENKCFTCDLCGKSFKLNSVLRSHQREIHSTVKKFGCLSCNYSTNNKTNFENHVKIKHTDVNVHGKNCDVCGAKFFRNEDIMRHKIKEHNAPRFQCLVCKKSYTSKQYLNIHQAIHNPNFKPEHQCVTCGKMFPNIGHLSSHIRSRHLGLRYDCKECGKSVSSRASLRDHMNIHTGEKPYSCNMCNKAFGARKYLRIHQRSHTGEKPYSCQQCDKTFTQRGSLVIHERYHSGDRPYQCLLCLKSFVAHSLLKNHMKSHKNM</sequence>
<gene>
    <name evidence="10" type="ORF">g.35712</name>
</gene>
<dbReference type="Gene3D" id="3.30.160.60">
    <property type="entry name" value="Classic Zinc Finger"/>
    <property type="match status" value="8"/>
</dbReference>
<dbReference type="FunFam" id="3.30.160.60:FF:001498">
    <property type="entry name" value="Zinc finger protein 404"/>
    <property type="match status" value="1"/>
</dbReference>
<evidence type="ECO:0000259" key="9">
    <source>
        <dbReference type="PROSITE" id="PS50157"/>
    </source>
</evidence>
<evidence type="ECO:0000256" key="1">
    <source>
        <dbReference type="ARBA" id="ARBA00004123"/>
    </source>
</evidence>
<dbReference type="AlphaFoldDB" id="A0A1B6C6W4"/>
<feature type="domain" description="C2H2-type" evidence="9">
    <location>
        <begin position="175"/>
        <end position="202"/>
    </location>
</feature>
<keyword evidence="5 8" id="KW-0863">Zinc-finger</keyword>
<dbReference type="GO" id="GO:0005634">
    <property type="term" value="C:nucleus"/>
    <property type="evidence" value="ECO:0007669"/>
    <property type="project" value="UniProtKB-SubCell"/>
</dbReference>
<dbReference type="InterPro" id="IPR013087">
    <property type="entry name" value="Znf_C2H2_type"/>
</dbReference>
<keyword evidence="4" id="KW-0677">Repeat</keyword>
<feature type="domain" description="C2H2-type" evidence="9">
    <location>
        <begin position="317"/>
        <end position="342"/>
    </location>
</feature>
<dbReference type="Pfam" id="PF00096">
    <property type="entry name" value="zf-C2H2"/>
    <property type="match status" value="8"/>
</dbReference>
<organism evidence="10">
    <name type="scientific">Clastoptera arizonana</name>
    <name type="common">Arizona spittle bug</name>
    <dbReference type="NCBI Taxonomy" id="38151"/>
    <lineage>
        <taxon>Eukaryota</taxon>
        <taxon>Metazoa</taxon>
        <taxon>Ecdysozoa</taxon>
        <taxon>Arthropoda</taxon>
        <taxon>Hexapoda</taxon>
        <taxon>Insecta</taxon>
        <taxon>Pterygota</taxon>
        <taxon>Neoptera</taxon>
        <taxon>Paraneoptera</taxon>
        <taxon>Hemiptera</taxon>
        <taxon>Auchenorrhyncha</taxon>
        <taxon>Cercopoidea</taxon>
        <taxon>Clastopteridae</taxon>
        <taxon>Clastoptera</taxon>
    </lineage>
</organism>
<feature type="domain" description="C2H2-type" evidence="9">
    <location>
        <begin position="289"/>
        <end position="316"/>
    </location>
</feature>
<dbReference type="GO" id="GO:0008270">
    <property type="term" value="F:zinc ion binding"/>
    <property type="evidence" value="ECO:0007669"/>
    <property type="project" value="UniProtKB-KW"/>
</dbReference>
<feature type="domain" description="C2H2-type" evidence="9">
    <location>
        <begin position="147"/>
        <end position="175"/>
    </location>
</feature>
<evidence type="ECO:0000313" key="10">
    <source>
        <dbReference type="EMBL" id="JAS09241.1"/>
    </source>
</evidence>
<evidence type="ECO:0000256" key="2">
    <source>
        <dbReference type="ARBA" id="ARBA00006991"/>
    </source>
</evidence>
<evidence type="ECO:0000256" key="4">
    <source>
        <dbReference type="ARBA" id="ARBA00022737"/>
    </source>
</evidence>
<feature type="non-terminal residue" evidence="10">
    <location>
        <position position="1"/>
    </location>
</feature>
<dbReference type="PROSITE" id="PS50157">
    <property type="entry name" value="ZINC_FINGER_C2H2_2"/>
    <property type="match status" value="9"/>
</dbReference>
<comment type="subcellular location">
    <subcellularLocation>
        <location evidence="1">Nucleus</location>
    </subcellularLocation>
</comment>
<evidence type="ECO:0000256" key="6">
    <source>
        <dbReference type="ARBA" id="ARBA00022833"/>
    </source>
</evidence>
<evidence type="ECO:0000256" key="5">
    <source>
        <dbReference type="ARBA" id="ARBA00022771"/>
    </source>
</evidence>
<dbReference type="InterPro" id="IPR036236">
    <property type="entry name" value="Znf_C2H2_sf"/>
</dbReference>
<dbReference type="FunFam" id="3.30.160.60:FF:000475">
    <property type="entry name" value="zinc finger protein 32 isoform X1"/>
    <property type="match status" value="1"/>
</dbReference>
<proteinExistence type="inferred from homology"/>
<dbReference type="SMART" id="SM00355">
    <property type="entry name" value="ZnF_C2H2"/>
    <property type="match status" value="10"/>
</dbReference>
<evidence type="ECO:0000256" key="8">
    <source>
        <dbReference type="PROSITE-ProRule" id="PRU00042"/>
    </source>
</evidence>
<keyword evidence="6" id="KW-0862">Zinc</keyword>
<dbReference type="GO" id="GO:0000981">
    <property type="term" value="F:DNA-binding transcription factor activity, RNA polymerase II-specific"/>
    <property type="evidence" value="ECO:0007669"/>
    <property type="project" value="TreeGrafter"/>
</dbReference>
<dbReference type="PANTHER" id="PTHR24409:SF331">
    <property type="entry name" value="ZINC FINGER PROTEIN 322A"/>
    <property type="match status" value="1"/>
</dbReference>
<feature type="domain" description="C2H2-type" evidence="9">
    <location>
        <begin position="59"/>
        <end position="86"/>
    </location>
</feature>
<keyword evidence="3" id="KW-0479">Metal-binding</keyword>
<comment type="similarity">
    <text evidence="2">Belongs to the krueppel C2H2-type zinc-finger protein family.</text>
</comment>
<evidence type="ECO:0000256" key="7">
    <source>
        <dbReference type="ARBA" id="ARBA00023242"/>
    </source>
</evidence>
<protein>
    <recommendedName>
        <fullName evidence="9">C2H2-type domain-containing protein</fullName>
    </recommendedName>
</protein>
<dbReference type="SUPFAM" id="SSF57667">
    <property type="entry name" value="beta-beta-alpha zinc fingers"/>
    <property type="match status" value="5"/>
</dbReference>
<dbReference type="GO" id="GO:0000977">
    <property type="term" value="F:RNA polymerase II transcription regulatory region sequence-specific DNA binding"/>
    <property type="evidence" value="ECO:0007669"/>
    <property type="project" value="TreeGrafter"/>
</dbReference>
<name>A0A1B6C6W4_9HEMI</name>